<evidence type="ECO:0000313" key="2">
    <source>
        <dbReference type="Proteomes" id="UP000033220"/>
    </source>
</evidence>
<protein>
    <submittedName>
        <fullName evidence="1">Uncharacterized protein</fullName>
    </submittedName>
</protein>
<accession>H6SN40</accession>
<organism evidence="1 2">
    <name type="scientific">Pararhodospirillum photometricum DSM 122</name>
    <dbReference type="NCBI Taxonomy" id="1150469"/>
    <lineage>
        <taxon>Bacteria</taxon>
        <taxon>Pseudomonadati</taxon>
        <taxon>Pseudomonadota</taxon>
        <taxon>Alphaproteobacteria</taxon>
        <taxon>Rhodospirillales</taxon>
        <taxon>Rhodospirillaceae</taxon>
        <taxon>Pararhodospirillum</taxon>
    </lineage>
</organism>
<sequence>MNKRIFTDTTNSNHFTNKTSRLANRRIIKFTYNISTFKYNNFNTLPFDKPSTAIIFF</sequence>
<dbReference type="STRING" id="1150469.RSPPHO_00290"/>
<dbReference type="KEGG" id="rpm:RSPPHO_00290"/>
<reference evidence="1 2" key="1">
    <citation type="submission" date="2012-02" db="EMBL/GenBank/DDBJ databases">
        <title>Shotgun genome sequence of Phaeospirillum photometricum DSM 122.</title>
        <authorList>
            <person name="Duquesne K."/>
            <person name="Sturgis J."/>
        </authorList>
    </citation>
    <scope>NUCLEOTIDE SEQUENCE [LARGE SCALE GENOMIC DNA]</scope>
    <source>
        <strain evidence="2">DSM122</strain>
    </source>
</reference>
<proteinExistence type="predicted"/>
<dbReference type="AlphaFoldDB" id="H6SN40"/>
<dbReference type="Proteomes" id="UP000033220">
    <property type="component" value="Chromosome DSM 122"/>
</dbReference>
<name>H6SN40_PARPM</name>
<dbReference type="EMBL" id="HE663493">
    <property type="protein sequence ID" value="CCG06916.1"/>
    <property type="molecule type" value="Genomic_DNA"/>
</dbReference>
<gene>
    <name evidence="1" type="ORF">RSPPHO_00290</name>
</gene>
<keyword evidence="2" id="KW-1185">Reference proteome</keyword>
<evidence type="ECO:0000313" key="1">
    <source>
        <dbReference type="EMBL" id="CCG06916.1"/>
    </source>
</evidence>
<dbReference type="HOGENOM" id="CLU_2993776_0_0_5"/>